<feature type="signal peptide" evidence="1">
    <location>
        <begin position="1"/>
        <end position="22"/>
    </location>
</feature>
<evidence type="ECO:0000313" key="2">
    <source>
        <dbReference type="EMBL" id="KRG71314.1"/>
    </source>
</evidence>
<keyword evidence="3" id="KW-1185">Reference proteome</keyword>
<accession>A0A0R0CXQ7</accession>
<evidence type="ECO:0000313" key="3">
    <source>
        <dbReference type="Proteomes" id="UP000051863"/>
    </source>
</evidence>
<reference evidence="2 3" key="1">
    <citation type="submission" date="2015-05" db="EMBL/GenBank/DDBJ databases">
        <title>Genome sequencing and analysis of members of genus Stenotrophomonas.</title>
        <authorList>
            <person name="Patil P.P."/>
            <person name="Midha S."/>
            <person name="Patil P.B."/>
        </authorList>
    </citation>
    <scope>NUCLEOTIDE SEQUENCE [LARGE SCALE GENOMIC DNA]</scope>
    <source>
        <strain evidence="2 3">DSM 18941</strain>
    </source>
</reference>
<dbReference type="OrthoDB" id="6021374at2"/>
<protein>
    <recommendedName>
        <fullName evidence="4">Lipoprotein</fullName>
    </recommendedName>
</protein>
<gene>
    <name evidence="2" type="ORF">ABB27_03435</name>
</gene>
<dbReference type="PATRIC" id="fig|405446.3.peg.3830"/>
<dbReference type="EMBL" id="LDJJ01000009">
    <property type="protein sequence ID" value="KRG71314.1"/>
    <property type="molecule type" value="Genomic_DNA"/>
</dbReference>
<dbReference type="AlphaFoldDB" id="A0A0R0CXQ7"/>
<dbReference type="Proteomes" id="UP000051863">
    <property type="component" value="Unassembled WGS sequence"/>
</dbReference>
<evidence type="ECO:0000256" key="1">
    <source>
        <dbReference type="SAM" id="SignalP"/>
    </source>
</evidence>
<sequence>MKVLSRFAPLLLVLLAACSQLTGPSASEYMDSNISTWNGLIDKVNQWSGGNDAERLTQAMADRKGLSNFKSRLGNARQEAVDMRDQMKALKIPEDATELHAKLVTSLEEAVTWYDSMLKLTDLPDGFSDEQAAPLLEAMDATATKFDELTDELDQMQDAYARKHRINLTHTESPAASES</sequence>
<organism evidence="2 3">
    <name type="scientific">Stenotrophomonas terrae</name>
    <dbReference type="NCBI Taxonomy" id="405446"/>
    <lineage>
        <taxon>Bacteria</taxon>
        <taxon>Pseudomonadati</taxon>
        <taxon>Pseudomonadota</taxon>
        <taxon>Gammaproteobacteria</taxon>
        <taxon>Lysobacterales</taxon>
        <taxon>Lysobacteraceae</taxon>
        <taxon>Stenotrophomonas</taxon>
    </lineage>
</organism>
<evidence type="ECO:0008006" key="4">
    <source>
        <dbReference type="Google" id="ProtNLM"/>
    </source>
</evidence>
<keyword evidence="1" id="KW-0732">Signal</keyword>
<feature type="chain" id="PRO_5006394746" description="Lipoprotein" evidence="1">
    <location>
        <begin position="23"/>
        <end position="179"/>
    </location>
</feature>
<proteinExistence type="predicted"/>
<dbReference type="RefSeq" id="WP_057626822.1">
    <property type="nucleotide sequence ID" value="NZ_LDJJ01000009.1"/>
</dbReference>
<comment type="caution">
    <text evidence="2">The sequence shown here is derived from an EMBL/GenBank/DDBJ whole genome shotgun (WGS) entry which is preliminary data.</text>
</comment>
<name>A0A0R0CXQ7_9GAMM</name>
<dbReference type="PROSITE" id="PS51257">
    <property type="entry name" value="PROKAR_LIPOPROTEIN"/>
    <property type="match status" value="1"/>
</dbReference>